<dbReference type="Proteomes" id="UP001153714">
    <property type="component" value="Chromosome 11"/>
</dbReference>
<evidence type="ECO:0000313" key="6">
    <source>
        <dbReference type="Proteomes" id="UP001153714"/>
    </source>
</evidence>
<dbReference type="GO" id="GO:0004181">
    <property type="term" value="F:metallocarboxypeptidase activity"/>
    <property type="evidence" value="ECO:0007669"/>
    <property type="project" value="InterPro"/>
</dbReference>
<protein>
    <recommendedName>
        <fullName evidence="4">Peptidase M14 domain-containing protein</fullName>
    </recommendedName>
</protein>
<evidence type="ECO:0000256" key="2">
    <source>
        <dbReference type="ARBA" id="ARBA00005988"/>
    </source>
</evidence>
<name>A0A9N9QUQ4_9NEOP</name>
<dbReference type="Pfam" id="PF00246">
    <property type="entry name" value="Peptidase_M14"/>
    <property type="match status" value="1"/>
</dbReference>
<comment type="cofactor">
    <cofactor evidence="1">
        <name>Zn(2+)</name>
        <dbReference type="ChEBI" id="CHEBI:29105"/>
    </cofactor>
</comment>
<dbReference type="SUPFAM" id="SSF53187">
    <property type="entry name" value="Zn-dependent exopeptidases"/>
    <property type="match status" value="1"/>
</dbReference>
<dbReference type="GO" id="GO:0005615">
    <property type="term" value="C:extracellular space"/>
    <property type="evidence" value="ECO:0007669"/>
    <property type="project" value="TreeGrafter"/>
</dbReference>
<reference evidence="5" key="1">
    <citation type="submission" date="2021-12" db="EMBL/GenBank/DDBJ databases">
        <authorList>
            <person name="King R."/>
        </authorList>
    </citation>
    <scope>NUCLEOTIDE SEQUENCE</scope>
</reference>
<dbReference type="PROSITE" id="PS52035">
    <property type="entry name" value="PEPTIDASE_M14"/>
    <property type="match status" value="1"/>
</dbReference>
<accession>A0A9N9QUQ4</accession>
<organism evidence="5 6">
    <name type="scientific">Diatraea saccharalis</name>
    <name type="common">sugarcane borer</name>
    <dbReference type="NCBI Taxonomy" id="40085"/>
    <lineage>
        <taxon>Eukaryota</taxon>
        <taxon>Metazoa</taxon>
        <taxon>Ecdysozoa</taxon>
        <taxon>Arthropoda</taxon>
        <taxon>Hexapoda</taxon>
        <taxon>Insecta</taxon>
        <taxon>Pterygota</taxon>
        <taxon>Neoptera</taxon>
        <taxon>Endopterygota</taxon>
        <taxon>Lepidoptera</taxon>
        <taxon>Glossata</taxon>
        <taxon>Ditrysia</taxon>
        <taxon>Pyraloidea</taxon>
        <taxon>Crambidae</taxon>
        <taxon>Crambinae</taxon>
        <taxon>Diatraea</taxon>
    </lineage>
</organism>
<gene>
    <name evidence="5" type="ORF">DIATSA_LOCUS1860</name>
</gene>
<evidence type="ECO:0000256" key="1">
    <source>
        <dbReference type="ARBA" id="ARBA00001947"/>
    </source>
</evidence>
<dbReference type="GO" id="GO:0006508">
    <property type="term" value="P:proteolysis"/>
    <property type="evidence" value="ECO:0007669"/>
    <property type="project" value="InterPro"/>
</dbReference>
<dbReference type="AlphaFoldDB" id="A0A9N9QUQ4"/>
<sequence length="124" mass="13523">MIQVYVSLHAYSQAWLVSSSHAHLQFADEGLSMEMGKLATAALADLYGTRYQVGTAAEIRQPASGMSHDWANARAGIKFSYHVDLRDSYGPYGFLLPGAQIVSTAKETWQAIRAIVDNIAPSSF</sequence>
<keyword evidence="6" id="KW-1185">Reference proteome</keyword>
<dbReference type="PANTHER" id="PTHR11705:SF91">
    <property type="entry name" value="FI01817P-RELATED"/>
    <property type="match status" value="1"/>
</dbReference>
<dbReference type="InterPro" id="IPR000834">
    <property type="entry name" value="Peptidase_M14"/>
</dbReference>
<dbReference type="PANTHER" id="PTHR11705">
    <property type="entry name" value="PROTEASE FAMILY M14 CARBOXYPEPTIDASE A,B"/>
    <property type="match status" value="1"/>
</dbReference>
<feature type="domain" description="Peptidase M14" evidence="4">
    <location>
        <begin position="1"/>
        <end position="119"/>
    </location>
</feature>
<dbReference type="GO" id="GO:0008270">
    <property type="term" value="F:zinc ion binding"/>
    <property type="evidence" value="ECO:0007669"/>
    <property type="project" value="InterPro"/>
</dbReference>
<dbReference type="Gene3D" id="3.40.630.10">
    <property type="entry name" value="Zn peptidases"/>
    <property type="match status" value="1"/>
</dbReference>
<evidence type="ECO:0000256" key="3">
    <source>
        <dbReference type="PROSITE-ProRule" id="PRU01379"/>
    </source>
</evidence>
<evidence type="ECO:0000259" key="4">
    <source>
        <dbReference type="PROSITE" id="PS52035"/>
    </source>
</evidence>
<comment type="caution">
    <text evidence="3">Lacks conserved residue(s) required for the propagation of feature annotation.</text>
</comment>
<dbReference type="OrthoDB" id="3626597at2759"/>
<proteinExistence type="inferred from homology"/>
<dbReference type="EMBL" id="OU893342">
    <property type="protein sequence ID" value="CAG9783704.1"/>
    <property type="molecule type" value="Genomic_DNA"/>
</dbReference>
<reference evidence="5" key="2">
    <citation type="submission" date="2022-10" db="EMBL/GenBank/DDBJ databases">
        <authorList>
            <consortium name="ENA_rothamsted_submissions"/>
            <consortium name="culmorum"/>
            <person name="King R."/>
        </authorList>
    </citation>
    <scope>NUCLEOTIDE SEQUENCE</scope>
</reference>
<comment type="similarity">
    <text evidence="2 3">Belongs to the peptidase M14 family.</text>
</comment>
<evidence type="ECO:0000313" key="5">
    <source>
        <dbReference type="EMBL" id="CAG9783704.1"/>
    </source>
</evidence>